<evidence type="ECO:0000256" key="1">
    <source>
        <dbReference type="SAM" id="MobiDB-lite"/>
    </source>
</evidence>
<organism evidence="2 3">
    <name type="scientific">Acer saccharum</name>
    <name type="common">Sugar maple</name>
    <dbReference type="NCBI Taxonomy" id="4024"/>
    <lineage>
        <taxon>Eukaryota</taxon>
        <taxon>Viridiplantae</taxon>
        <taxon>Streptophyta</taxon>
        <taxon>Embryophyta</taxon>
        <taxon>Tracheophyta</taxon>
        <taxon>Spermatophyta</taxon>
        <taxon>Magnoliopsida</taxon>
        <taxon>eudicotyledons</taxon>
        <taxon>Gunneridae</taxon>
        <taxon>Pentapetalae</taxon>
        <taxon>rosids</taxon>
        <taxon>malvids</taxon>
        <taxon>Sapindales</taxon>
        <taxon>Sapindaceae</taxon>
        <taxon>Hippocastanoideae</taxon>
        <taxon>Acereae</taxon>
        <taxon>Acer</taxon>
    </lineage>
</organism>
<reference evidence="2" key="2">
    <citation type="submission" date="2023-06" db="EMBL/GenBank/DDBJ databases">
        <authorList>
            <person name="Swenson N.G."/>
            <person name="Wegrzyn J.L."/>
            <person name="Mcevoy S.L."/>
        </authorList>
    </citation>
    <scope>NUCLEOTIDE SEQUENCE</scope>
    <source>
        <strain evidence="2">NS2018</strain>
        <tissue evidence="2">Leaf</tissue>
    </source>
</reference>
<evidence type="ECO:0000313" key="3">
    <source>
        <dbReference type="Proteomes" id="UP001168877"/>
    </source>
</evidence>
<reference evidence="2" key="1">
    <citation type="journal article" date="2022" name="Plant J.">
        <title>Strategies of tolerance reflected in two North American maple genomes.</title>
        <authorList>
            <person name="McEvoy S.L."/>
            <person name="Sezen U.U."/>
            <person name="Trouern-Trend A."/>
            <person name="McMahon S.M."/>
            <person name="Schaberg P.G."/>
            <person name="Yang J."/>
            <person name="Wegrzyn J.L."/>
            <person name="Swenson N.G."/>
        </authorList>
    </citation>
    <scope>NUCLEOTIDE SEQUENCE</scope>
    <source>
        <strain evidence="2">NS2018</strain>
    </source>
</reference>
<feature type="region of interest" description="Disordered" evidence="1">
    <location>
        <begin position="1"/>
        <end position="46"/>
    </location>
</feature>
<dbReference type="AlphaFoldDB" id="A0AA39RM69"/>
<sequence>MEGEITRNPKVETQTSSSAAGRGGRVAHTGAEGAPGRGAHGLNHGQPMWPTAWAVLSRALSVRRPVSRASELRIRIRFRITNRDSLTHKNDYTTLKNG</sequence>
<protein>
    <submittedName>
        <fullName evidence="2">Uncharacterized protein</fullName>
    </submittedName>
</protein>
<gene>
    <name evidence="2" type="ORF">LWI29_017521</name>
</gene>
<keyword evidence="3" id="KW-1185">Reference proteome</keyword>
<dbReference type="EMBL" id="JAUESC010000386">
    <property type="protein sequence ID" value="KAK0576440.1"/>
    <property type="molecule type" value="Genomic_DNA"/>
</dbReference>
<evidence type="ECO:0000313" key="2">
    <source>
        <dbReference type="EMBL" id="KAK0576440.1"/>
    </source>
</evidence>
<dbReference type="Proteomes" id="UP001168877">
    <property type="component" value="Unassembled WGS sequence"/>
</dbReference>
<proteinExistence type="predicted"/>
<comment type="caution">
    <text evidence="2">The sequence shown here is derived from an EMBL/GenBank/DDBJ whole genome shotgun (WGS) entry which is preliminary data.</text>
</comment>
<feature type="compositionally biased region" description="Basic and acidic residues" evidence="1">
    <location>
        <begin position="1"/>
        <end position="10"/>
    </location>
</feature>
<accession>A0AA39RM69</accession>
<name>A0AA39RM69_ACESA</name>